<reference evidence="2 3" key="2">
    <citation type="submission" date="2018-11" db="EMBL/GenBank/DDBJ databases">
        <authorList>
            <consortium name="Pathogen Informatics"/>
        </authorList>
    </citation>
    <scope>NUCLEOTIDE SEQUENCE [LARGE SCALE GENOMIC DNA]</scope>
    <source>
        <strain evidence="2 3">Costa Rica</strain>
    </source>
</reference>
<dbReference type="WBParaSite" id="ACOC_0000887501-mRNA-1">
    <property type="protein sequence ID" value="ACOC_0000887501-mRNA-1"/>
    <property type="gene ID" value="ACOC_0000887501"/>
</dbReference>
<feature type="chain" id="PRO_5043130296" evidence="1">
    <location>
        <begin position="18"/>
        <end position="166"/>
    </location>
</feature>
<organism evidence="4">
    <name type="scientific">Angiostrongylus costaricensis</name>
    <name type="common">Nematode worm</name>
    <dbReference type="NCBI Taxonomy" id="334426"/>
    <lineage>
        <taxon>Eukaryota</taxon>
        <taxon>Metazoa</taxon>
        <taxon>Ecdysozoa</taxon>
        <taxon>Nematoda</taxon>
        <taxon>Chromadorea</taxon>
        <taxon>Rhabditida</taxon>
        <taxon>Rhabditina</taxon>
        <taxon>Rhabditomorpha</taxon>
        <taxon>Strongyloidea</taxon>
        <taxon>Metastrongylidae</taxon>
        <taxon>Angiostrongylus</taxon>
    </lineage>
</organism>
<accession>A0A0R3PT25</accession>
<dbReference type="Proteomes" id="UP000267027">
    <property type="component" value="Unassembled WGS sequence"/>
</dbReference>
<dbReference type="AlphaFoldDB" id="A0A0R3PT25"/>
<protein>
    <submittedName>
        <fullName evidence="4">Secreted protein</fullName>
    </submittedName>
</protein>
<sequence>MRCSIWVATALVAVAYCQYDIEEGHSDGNIYHQSGVKTNDSVSDLAKRLVLGGFDYVYGPFYGGMVPFYGGGLAGFGYQEPTPSGYQQPPPPLPYSYPPMLPAVDYHQLIPPICCDYLRPTIVCQPFDGAFVVAPPPISNPSKHQVFADVKSMQKMASRKKLFNKS</sequence>
<evidence type="ECO:0000313" key="2">
    <source>
        <dbReference type="EMBL" id="VDM60461.1"/>
    </source>
</evidence>
<name>A0A0R3PT25_ANGCS</name>
<reference evidence="4" key="1">
    <citation type="submission" date="2017-02" db="UniProtKB">
        <authorList>
            <consortium name="WormBaseParasite"/>
        </authorList>
    </citation>
    <scope>IDENTIFICATION</scope>
</reference>
<gene>
    <name evidence="2" type="ORF">ACOC_LOCUS8876</name>
</gene>
<keyword evidence="3" id="KW-1185">Reference proteome</keyword>
<evidence type="ECO:0000256" key="1">
    <source>
        <dbReference type="SAM" id="SignalP"/>
    </source>
</evidence>
<dbReference type="EMBL" id="UYYA01004217">
    <property type="protein sequence ID" value="VDM60461.1"/>
    <property type="molecule type" value="Genomic_DNA"/>
</dbReference>
<evidence type="ECO:0000313" key="4">
    <source>
        <dbReference type="WBParaSite" id="ACOC_0000887501-mRNA-1"/>
    </source>
</evidence>
<proteinExistence type="predicted"/>
<feature type="signal peptide" evidence="1">
    <location>
        <begin position="1"/>
        <end position="17"/>
    </location>
</feature>
<evidence type="ECO:0000313" key="3">
    <source>
        <dbReference type="Proteomes" id="UP000267027"/>
    </source>
</evidence>
<keyword evidence="1" id="KW-0732">Signal</keyword>